<protein>
    <submittedName>
        <fullName evidence="2">Uncharacterized protein</fullName>
    </submittedName>
</protein>
<comment type="similarity">
    <text evidence="1">Belongs to the 'GDSL' lipolytic enzyme family.</text>
</comment>
<dbReference type="PANTHER" id="PTHR45650">
    <property type="entry name" value="GDSL-LIKE LIPASE/ACYLHYDROLASE-RELATED"/>
    <property type="match status" value="1"/>
</dbReference>
<dbReference type="Proteomes" id="UP000811246">
    <property type="component" value="Chromosome 11"/>
</dbReference>
<dbReference type="InterPro" id="IPR035669">
    <property type="entry name" value="SGNH_plant_lipase-like"/>
</dbReference>
<dbReference type="AlphaFoldDB" id="A0A922DKS3"/>
<sequence length="370" mass="41763">MRKIPNSKYKKKKMFRNSMIPLVLVCFFFFWKVESQAKISPALYTFGDSTVVSWNDVVLNTPGKANYPPYGIDFPTRPNARVTNGATISDFFAQWLGIQSPPSFLSINPKTSKFSEGFNYASGSAGIHSETGTADPGVVNLSMEKQIELFRKTVQEYLPRLFTKEAELRNHLSKSIFLVVVGSNDYSLNYLSSQYNTSRIFNMVQFADSLVYNLQTQLQDLFSLGARKFVVFEIEPVGCKPAFLQTVNSKAQCAEKVNSYIASYNHKLGVMVQSMRLRNTTFVLAKRYQFMNDLMANPTRYGLKDSVDPCCAVLKSGMCIPNKAPCQDRNSHVFFDANHPTEVVYKTIAEQCFKGTDQCVPINIQELAKK</sequence>
<proteinExistence type="inferred from homology"/>
<dbReference type="GO" id="GO:0016788">
    <property type="term" value="F:hydrolase activity, acting on ester bonds"/>
    <property type="evidence" value="ECO:0007669"/>
    <property type="project" value="InterPro"/>
</dbReference>
<comment type="caution">
    <text evidence="2">The sequence shown here is derived from an EMBL/GenBank/DDBJ whole genome shotgun (WGS) entry which is preliminary data.</text>
</comment>
<evidence type="ECO:0000313" key="2">
    <source>
        <dbReference type="EMBL" id="KAG6686326.1"/>
    </source>
</evidence>
<dbReference type="InterPro" id="IPR051238">
    <property type="entry name" value="GDSL_esterase/lipase"/>
</dbReference>
<accession>A0A922DKS3</accession>
<name>A0A922DKS3_CARIL</name>
<dbReference type="CDD" id="cd01837">
    <property type="entry name" value="SGNH_plant_lipase_like"/>
    <property type="match status" value="1"/>
</dbReference>
<dbReference type="EMBL" id="CM031835">
    <property type="protein sequence ID" value="KAG6686326.1"/>
    <property type="molecule type" value="Genomic_DNA"/>
</dbReference>
<reference evidence="2" key="1">
    <citation type="submission" date="2021-01" db="EMBL/GenBank/DDBJ databases">
        <authorList>
            <person name="Lovell J.T."/>
            <person name="Bentley N."/>
            <person name="Bhattarai G."/>
            <person name="Jenkins J.W."/>
            <person name="Sreedasyam A."/>
            <person name="Alarcon Y."/>
            <person name="Bock C."/>
            <person name="Boston L."/>
            <person name="Carlson J."/>
            <person name="Cervantes K."/>
            <person name="Clermont K."/>
            <person name="Krom N."/>
            <person name="Kubenka K."/>
            <person name="Mamidi S."/>
            <person name="Mattison C."/>
            <person name="Monteros M."/>
            <person name="Pisani C."/>
            <person name="Plott C."/>
            <person name="Rajasekar S."/>
            <person name="Rhein H.S."/>
            <person name="Rohla C."/>
            <person name="Song M."/>
            <person name="Hilaire R.S."/>
            <person name="Shu S."/>
            <person name="Wells L."/>
            <person name="Wang X."/>
            <person name="Webber J."/>
            <person name="Heerema R.J."/>
            <person name="Klein P."/>
            <person name="Conner P."/>
            <person name="Grauke L."/>
            <person name="Grimwood J."/>
            <person name="Schmutz J."/>
            <person name="Randall J.J."/>
        </authorList>
    </citation>
    <scope>NUCLEOTIDE SEQUENCE</scope>
    <source>
        <tissue evidence="2">Leaf</tissue>
    </source>
</reference>
<dbReference type="PANTHER" id="PTHR45650:SF43">
    <property type="entry name" value="GDSL ESTERASE_LIPASE 7-LIKE"/>
    <property type="match status" value="1"/>
</dbReference>
<dbReference type="InterPro" id="IPR001087">
    <property type="entry name" value="GDSL"/>
</dbReference>
<evidence type="ECO:0000256" key="1">
    <source>
        <dbReference type="ARBA" id="ARBA00008668"/>
    </source>
</evidence>
<gene>
    <name evidence="2" type="ORF">I3842_11G011800</name>
</gene>
<organism evidence="2 3">
    <name type="scientific">Carya illinoinensis</name>
    <name type="common">Pecan</name>
    <dbReference type="NCBI Taxonomy" id="32201"/>
    <lineage>
        <taxon>Eukaryota</taxon>
        <taxon>Viridiplantae</taxon>
        <taxon>Streptophyta</taxon>
        <taxon>Embryophyta</taxon>
        <taxon>Tracheophyta</taxon>
        <taxon>Spermatophyta</taxon>
        <taxon>Magnoliopsida</taxon>
        <taxon>eudicotyledons</taxon>
        <taxon>Gunneridae</taxon>
        <taxon>Pentapetalae</taxon>
        <taxon>rosids</taxon>
        <taxon>fabids</taxon>
        <taxon>Fagales</taxon>
        <taxon>Juglandaceae</taxon>
        <taxon>Carya</taxon>
    </lineage>
</organism>
<dbReference type="Pfam" id="PF00657">
    <property type="entry name" value="Lipase_GDSL"/>
    <property type="match status" value="1"/>
</dbReference>
<evidence type="ECO:0000313" key="3">
    <source>
        <dbReference type="Proteomes" id="UP000811246"/>
    </source>
</evidence>